<evidence type="ECO:0000256" key="2">
    <source>
        <dbReference type="ARBA" id="ARBA00022977"/>
    </source>
</evidence>
<dbReference type="Proteomes" id="UP000806285">
    <property type="component" value="Unassembled WGS sequence"/>
</dbReference>
<dbReference type="PANTHER" id="PTHR20857:SF15">
    <property type="entry name" value="THIAMINE-PHOSPHATE SYNTHASE"/>
    <property type="match status" value="1"/>
</dbReference>
<dbReference type="RefSeq" id="WP_193675552.1">
    <property type="nucleotide sequence ID" value="NZ_JADDIV010000002.1"/>
</dbReference>
<dbReference type="InterPro" id="IPR022998">
    <property type="entry name" value="ThiamineP_synth_TenI"/>
</dbReference>
<proteinExistence type="predicted"/>
<evidence type="ECO:0000313" key="6">
    <source>
        <dbReference type="Proteomes" id="UP000806285"/>
    </source>
</evidence>
<organism evidence="5 6">
    <name type="scientific">Ramlibacter pallidus</name>
    <dbReference type="NCBI Taxonomy" id="2780087"/>
    <lineage>
        <taxon>Bacteria</taxon>
        <taxon>Pseudomonadati</taxon>
        <taxon>Pseudomonadota</taxon>
        <taxon>Betaproteobacteria</taxon>
        <taxon>Burkholderiales</taxon>
        <taxon>Comamonadaceae</taxon>
        <taxon>Ramlibacter</taxon>
    </lineage>
</organism>
<dbReference type="InterPro" id="IPR013785">
    <property type="entry name" value="Aldolase_TIM"/>
</dbReference>
<gene>
    <name evidence="5" type="ORF">IM787_04925</name>
</gene>
<comment type="caution">
    <text evidence="5">The sequence shown here is derived from an EMBL/GenBank/DDBJ whole genome shotgun (WGS) entry which is preliminary data.</text>
</comment>
<evidence type="ECO:0000259" key="4">
    <source>
        <dbReference type="Pfam" id="PF02581"/>
    </source>
</evidence>
<evidence type="ECO:0000313" key="5">
    <source>
        <dbReference type="EMBL" id="MBE7366902.1"/>
    </source>
</evidence>
<dbReference type="EMBL" id="JADDIV010000002">
    <property type="protein sequence ID" value="MBE7366902.1"/>
    <property type="molecule type" value="Genomic_DNA"/>
</dbReference>
<evidence type="ECO:0000256" key="1">
    <source>
        <dbReference type="ARBA" id="ARBA00004948"/>
    </source>
</evidence>
<keyword evidence="6" id="KW-1185">Reference proteome</keyword>
<protein>
    <submittedName>
        <fullName evidence="5">Thiamine phosphate synthase</fullName>
    </submittedName>
</protein>
<name>A0ABR9S1J0_9BURK</name>
<reference evidence="5 6" key="1">
    <citation type="submission" date="2020-10" db="EMBL/GenBank/DDBJ databases">
        <title>Ramlibacter sp. HM2 16S ribosomal RNA gene Genome sequencing and assembly.</title>
        <authorList>
            <person name="Kang M."/>
        </authorList>
    </citation>
    <scope>NUCLEOTIDE SEQUENCE [LARGE SCALE GENOMIC DNA]</scope>
    <source>
        <strain evidence="5 6">HM2</strain>
    </source>
</reference>
<feature type="domain" description="Thiamine phosphate synthase/TenI" evidence="4">
    <location>
        <begin position="126"/>
        <end position="302"/>
    </location>
</feature>
<dbReference type="Gene3D" id="3.20.20.70">
    <property type="entry name" value="Aldolase class I"/>
    <property type="match status" value="1"/>
</dbReference>
<dbReference type="Pfam" id="PF02581">
    <property type="entry name" value="TMP-TENI"/>
    <property type="match status" value="1"/>
</dbReference>
<feature type="compositionally biased region" description="Pro residues" evidence="3">
    <location>
        <begin position="324"/>
        <end position="336"/>
    </location>
</feature>
<accession>A0ABR9S1J0</accession>
<dbReference type="PANTHER" id="PTHR20857">
    <property type="entry name" value="THIAMINE-PHOSPHATE PYROPHOSPHORYLASE"/>
    <property type="match status" value="1"/>
</dbReference>
<dbReference type="CDD" id="cd00564">
    <property type="entry name" value="TMP_TenI"/>
    <property type="match status" value="1"/>
</dbReference>
<comment type="pathway">
    <text evidence="1">Cofactor biosynthesis; thiamine diphosphate biosynthesis.</text>
</comment>
<dbReference type="InterPro" id="IPR036206">
    <property type="entry name" value="ThiamineP_synth_sf"/>
</dbReference>
<keyword evidence="2" id="KW-0784">Thiamine biosynthesis</keyword>
<dbReference type="SUPFAM" id="SSF51391">
    <property type="entry name" value="Thiamin phosphate synthase"/>
    <property type="match status" value="1"/>
</dbReference>
<evidence type="ECO:0000256" key="3">
    <source>
        <dbReference type="SAM" id="MobiDB-lite"/>
    </source>
</evidence>
<sequence>MNGMPWIGTLAQARELAGVEETAPRVARRLRSEGTQAMCILGHDGDWMETPHARGWLVGRGASPQAYATAVQHALGQGHVAADALVVACMRSPQDLPLLSWGEAPPAQPVQASAPRRLDLYAVVDSAARLRLVLEAGVRTVQLRIKTPPAPDAAWQAMLRGEVAQAIADSRDAGAELFVNDHWRLARELGAGGVHLGQEDLLELGDAGRAELQASGMALGVSSHSLWELARARTLSPRYIACGPVWATVTKDMPWLPQGLDNLAWWCRTAGMPVTAIGGILAPAEVEAAASTGVDGVCIVRGLGEEPRRTLPALQAALEAGRHAPPPSWPSWPHPTLPYAGAARARG</sequence>
<feature type="region of interest" description="Disordered" evidence="3">
    <location>
        <begin position="322"/>
        <end position="347"/>
    </location>
</feature>